<dbReference type="SUPFAM" id="SSF81321">
    <property type="entry name" value="Family A G protein-coupled receptor-like"/>
    <property type="match status" value="1"/>
</dbReference>
<evidence type="ECO:0000256" key="4">
    <source>
        <dbReference type="ARBA" id="ARBA00023040"/>
    </source>
</evidence>
<dbReference type="Proteomes" id="UP000887565">
    <property type="component" value="Unplaced"/>
</dbReference>
<evidence type="ECO:0000256" key="3">
    <source>
        <dbReference type="ARBA" id="ARBA00022989"/>
    </source>
</evidence>
<feature type="transmembrane region" description="Helical" evidence="9">
    <location>
        <begin position="61"/>
        <end position="83"/>
    </location>
</feature>
<dbReference type="CDD" id="cd00637">
    <property type="entry name" value="7tm_classA_rhodopsin-like"/>
    <property type="match status" value="1"/>
</dbReference>
<evidence type="ECO:0000259" key="10">
    <source>
        <dbReference type="PROSITE" id="PS50262"/>
    </source>
</evidence>
<dbReference type="PROSITE" id="PS50262">
    <property type="entry name" value="G_PROTEIN_RECEP_F1_2"/>
    <property type="match status" value="1"/>
</dbReference>
<evidence type="ECO:0000313" key="11">
    <source>
        <dbReference type="Proteomes" id="UP000887565"/>
    </source>
</evidence>
<keyword evidence="4" id="KW-0297">G-protein coupled receptor</keyword>
<keyword evidence="2 9" id="KW-0812">Transmembrane</keyword>
<keyword evidence="8" id="KW-0716">Sensory transduction</keyword>
<dbReference type="AlphaFoldDB" id="A0A915KDY9"/>
<evidence type="ECO:0000256" key="5">
    <source>
        <dbReference type="ARBA" id="ARBA00023136"/>
    </source>
</evidence>
<sequence length="111" mass="12517">IEPRPGVVVPPESDDKRRDALKEELQVIKASFRVFILFLISWAPVAVLILVHPGSGVSRGVYIYAGLMAHANSTLNFLIYFLANDTFRGALYHFLRQPFKVLDGLCFLLKK</sequence>
<evidence type="ECO:0000256" key="9">
    <source>
        <dbReference type="SAM" id="Phobius"/>
    </source>
</evidence>
<dbReference type="GO" id="GO:0004930">
    <property type="term" value="F:G protein-coupled receptor activity"/>
    <property type="evidence" value="ECO:0007669"/>
    <property type="project" value="UniProtKB-KW"/>
</dbReference>
<name>A0A915KDY9_ROMCU</name>
<dbReference type="GO" id="GO:0016020">
    <property type="term" value="C:membrane"/>
    <property type="evidence" value="ECO:0007669"/>
    <property type="project" value="UniProtKB-SubCell"/>
</dbReference>
<organism evidence="11 12">
    <name type="scientific">Romanomermis culicivorax</name>
    <name type="common">Nematode worm</name>
    <dbReference type="NCBI Taxonomy" id="13658"/>
    <lineage>
        <taxon>Eukaryota</taxon>
        <taxon>Metazoa</taxon>
        <taxon>Ecdysozoa</taxon>
        <taxon>Nematoda</taxon>
        <taxon>Enoplea</taxon>
        <taxon>Dorylaimia</taxon>
        <taxon>Mermithida</taxon>
        <taxon>Mermithoidea</taxon>
        <taxon>Mermithidae</taxon>
        <taxon>Romanomermis</taxon>
    </lineage>
</organism>
<evidence type="ECO:0000256" key="7">
    <source>
        <dbReference type="ARBA" id="ARBA00023224"/>
    </source>
</evidence>
<proteinExistence type="predicted"/>
<reference evidence="12" key="1">
    <citation type="submission" date="2022-11" db="UniProtKB">
        <authorList>
            <consortium name="WormBaseParasite"/>
        </authorList>
    </citation>
    <scope>IDENTIFICATION</scope>
</reference>
<evidence type="ECO:0000256" key="6">
    <source>
        <dbReference type="ARBA" id="ARBA00023170"/>
    </source>
</evidence>
<keyword evidence="6" id="KW-0675">Receptor</keyword>
<dbReference type="GO" id="GO:0007601">
    <property type="term" value="P:visual perception"/>
    <property type="evidence" value="ECO:0007669"/>
    <property type="project" value="UniProtKB-KW"/>
</dbReference>
<feature type="transmembrane region" description="Helical" evidence="9">
    <location>
        <begin position="34"/>
        <end position="55"/>
    </location>
</feature>
<keyword evidence="7" id="KW-0807">Transducer</keyword>
<comment type="subcellular location">
    <subcellularLocation>
        <location evidence="1">Membrane</location>
        <topology evidence="1">Multi-pass membrane protein</topology>
    </subcellularLocation>
</comment>
<protein>
    <submittedName>
        <fullName evidence="12">G-protein coupled receptors family 1 profile domain-containing protein</fullName>
    </submittedName>
</protein>
<evidence type="ECO:0000313" key="12">
    <source>
        <dbReference type="WBParaSite" id="nRc.2.0.1.t36154-RA"/>
    </source>
</evidence>
<evidence type="ECO:0000256" key="2">
    <source>
        <dbReference type="ARBA" id="ARBA00022692"/>
    </source>
</evidence>
<dbReference type="InterPro" id="IPR017452">
    <property type="entry name" value="GPCR_Rhodpsn_7TM"/>
</dbReference>
<accession>A0A915KDY9</accession>
<evidence type="ECO:0000256" key="1">
    <source>
        <dbReference type="ARBA" id="ARBA00004141"/>
    </source>
</evidence>
<dbReference type="InterPro" id="IPR050125">
    <property type="entry name" value="GPCR_opsins"/>
</dbReference>
<keyword evidence="8" id="KW-0844">Vision</keyword>
<keyword evidence="11" id="KW-1185">Reference proteome</keyword>
<evidence type="ECO:0000256" key="8">
    <source>
        <dbReference type="ARBA" id="ARBA00023305"/>
    </source>
</evidence>
<feature type="domain" description="G-protein coupled receptors family 1 profile" evidence="10">
    <location>
        <begin position="1"/>
        <end position="80"/>
    </location>
</feature>
<keyword evidence="3 9" id="KW-1133">Transmembrane helix</keyword>
<dbReference type="WBParaSite" id="nRc.2.0.1.t36154-RA">
    <property type="protein sequence ID" value="nRc.2.0.1.t36154-RA"/>
    <property type="gene ID" value="nRc.2.0.1.g36154"/>
</dbReference>
<dbReference type="Gene3D" id="1.20.1070.10">
    <property type="entry name" value="Rhodopsin 7-helix transmembrane proteins"/>
    <property type="match status" value="1"/>
</dbReference>
<keyword evidence="5 9" id="KW-0472">Membrane</keyword>
<dbReference type="PANTHER" id="PTHR24240">
    <property type="entry name" value="OPSIN"/>
    <property type="match status" value="1"/>
</dbReference>